<dbReference type="Gene3D" id="1.10.472.10">
    <property type="entry name" value="Cyclin-like"/>
    <property type="match status" value="2"/>
</dbReference>
<feature type="compositionally biased region" description="Basic and acidic residues" evidence="3">
    <location>
        <begin position="457"/>
        <end position="470"/>
    </location>
</feature>
<dbReference type="SUPFAM" id="SSF47954">
    <property type="entry name" value="Cyclin-like"/>
    <property type="match status" value="2"/>
</dbReference>
<comment type="similarity">
    <text evidence="2">Belongs to the cyclin family.</text>
</comment>
<feature type="domain" description="Cyclin-like" evidence="4">
    <location>
        <begin position="190"/>
        <end position="277"/>
    </location>
</feature>
<dbReference type="GO" id="GO:0016538">
    <property type="term" value="F:cyclin-dependent protein serine/threonine kinase regulator activity"/>
    <property type="evidence" value="ECO:0007669"/>
    <property type="project" value="InterPro"/>
</dbReference>
<organism evidence="5 6">
    <name type="scientific">Plectus sambesii</name>
    <dbReference type="NCBI Taxonomy" id="2011161"/>
    <lineage>
        <taxon>Eukaryota</taxon>
        <taxon>Metazoa</taxon>
        <taxon>Ecdysozoa</taxon>
        <taxon>Nematoda</taxon>
        <taxon>Chromadorea</taxon>
        <taxon>Plectida</taxon>
        <taxon>Plectina</taxon>
        <taxon>Plectoidea</taxon>
        <taxon>Plectidae</taxon>
        <taxon>Plectus</taxon>
    </lineage>
</organism>
<dbReference type="AlphaFoldDB" id="A0A914UPR5"/>
<protein>
    <submittedName>
        <fullName evidence="6">Cyclin-like domain-containing protein</fullName>
    </submittedName>
</protein>
<evidence type="ECO:0000313" key="5">
    <source>
        <dbReference type="Proteomes" id="UP000887566"/>
    </source>
</evidence>
<dbReference type="WBParaSite" id="PSAMB.scaffold1163size35103.g11324.t1">
    <property type="protein sequence ID" value="PSAMB.scaffold1163size35103.g11324.t1"/>
    <property type="gene ID" value="PSAMB.scaffold1163size35103.g11324"/>
</dbReference>
<dbReference type="PANTHER" id="PTHR10026">
    <property type="entry name" value="CYCLIN"/>
    <property type="match status" value="1"/>
</dbReference>
<feature type="region of interest" description="Disordered" evidence="3">
    <location>
        <begin position="310"/>
        <end position="470"/>
    </location>
</feature>
<dbReference type="SMART" id="SM00385">
    <property type="entry name" value="CYCLIN"/>
    <property type="match status" value="2"/>
</dbReference>
<keyword evidence="5" id="KW-1185">Reference proteome</keyword>
<name>A0A914UPR5_9BILA</name>
<evidence type="ECO:0000256" key="1">
    <source>
        <dbReference type="ARBA" id="ARBA00023127"/>
    </source>
</evidence>
<keyword evidence="1 2" id="KW-0195">Cyclin</keyword>
<sequence length="470" mass="54224">MADKTGQQEEPVKTKPQKLSSFGLPRLYSRVDISADKWLLPIEKMSNPPSLADGLDAEAEKELRFLGCELIQSAAILLRLPQVAAATAQILYQRYFYQKSFVRNNFEHTAMACVLMASKIEEAPRRPRDITNVFHRLKQINRNKSHHRDKKLQPMMLDQHYIALKNQVIKAERRVLNVLGFVVHVKHPHKLIYAYLHALQCTGNTQLLKTAWAYMNDGLRTDIFMQYAAETIACACIFLAARTVEPPVSLPQEPFPWFELFDASDRDVQDIALILTQLYARKRVSSTNFLKLENQIAGLREKIPGLAGNKVSKFAQPSNDDSASNTPSKDHKSRSTNRDSSPNGKDRRSQNGKVEGKRKGSRSRSPESSRHRNIPKRYKSPSRDKDRRRSDKMLIDKRGGSRNDLSRSRDRSPRRDRDDKDRQRRSDSKERGRDRNKLDRRAREKEVIQTLGKRRRDSSSPESRSRKNKR</sequence>
<reference evidence="6" key="1">
    <citation type="submission" date="2022-11" db="UniProtKB">
        <authorList>
            <consortium name="WormBaseParasite"/>
        </authorList>
    </citation>
    <scope>IDENTIFICATION</scope>
</reference>
<dbReference type="FunFam" id="1.10.472.10:FF:000031">
    <property type="entry name" value="cyclin-L1-1-like isoform X1"/>
    <property type="match status" value="1"/>
</dbReference>
<dbReference type="InterPro" id="IPR013763">
    <property type="entry name" value="Cyclin-like_dom"/>
</dbReference>
<feature type="compositionally biased region" description="Basic and acidic residues" evidence="3">
    <location>
        <begin position="344"/>
        <end position="370"/>
    </location>
</feature>
<dbReference type="InterPro" id="IPR006671">
    <property type="entry name" value="Cyclin_N"/>
</dbReference>
<dbReference type="PIRSF" id="PIRSF036580">
    <property type="entry name" value="Cyclin_L"/>
    <property type="match status" value="1"/>
</dbReference>
<evidence type="ECO:0000313" key="6">
    <source>
        <dbReference type="WBParaSite" id="PSAMB.scaffold1163size35103.g11324.t1"/>
    </source>
</evidence>
<dbReference type="InterPro" id="IPR043198">
    <property type="entry name" value="Cyclin/Ssn8"/>
</dbReference>
<dbReference type="InterPro" id="IPR036915">
    <property type="entry name" value="Cyclin-like_sf"/>
</dbReference>
<accession>A0A914UPR5</accession>
<feature type="compositionally biased region" description="Basic residues" evidence="3">
    <location>
        <begin position="371"/>
        <end position="380"/>
    </location>
</feature>
<dbReference type="Pfam" id="PF00134">
    <property type="entry name" value="Cyclin_N"/>
    <property type="match status" value="1"/>
</dbReference>
<feature type="compositionally biased region" description="Basic and acidic residues" evidence="3">
    <location>
        <begin position="381"/>
        <end position="447"/>
    </location>
</feature>
<feature type="domain" description="Cyclin-like" evidence="4">
    <location>
        <begin position="69"/>
        <end position="177"/>
    </location>
</feature>
<evidence type="ECO:0000256" key="2">
    <source>
        <dbReference type="RuleBase" id="RU000383"/>
    </source>
</evidence>
<dbReference type="CDD" id="cd20533">
    <property type="entry name" value="CYCLIN_CCNL_rpt2"/>
    <property type="match status" value="1"/>
</dbReference>
<feature type="compositionally biased region" description="Polar residues" evidence="3">
    <location>
        <begin position="315"/>
        <end position="327"/>
    </location>
</feature>
<evidence type="ECO:0000259" key="4">
    <source>
        <dbReference type="SMART" id="SM00385"/>
    </source>
</evidence>
<dbReference type="Proteomes" id="UP000887566">
    <property type="component" value="Unplaced"/>
</dbReference>
<proteinExistence type="inferred from homology"/>
<evidence type="ECO:0000256" key="3">
    <source>
        <dbReference type="SAM" id="MobiDB-lite"/>
    </source>
</evidence>
<dbReference type="GO" id="GO:0006357">
    <property type="term" value="P:regulation of transcription by RNA polymerase II"/>
    <property type="evidence" value="ECO:0007669"/>
    <property type="project" value="InterPro"/>
</dbReference>